<keyword evidence="2" id="KW-0813">Transport</keyword>
<dbReference type="PANTHER" id="PTHR42788:SF13">
    <property type="entry name" value="ALIPHATIC SULFONATES IMPORT ATP-BINDING PROTEIN SSUB"/>
    <property type="match status" value="1"/>
</dbReference>
<dbReference type="InterPro" id="IPR017871">
    <property type="entry name" value="ABC_transporter-like_CS"/>
</dbReference>
<dbReference type="Pfam" id="PF00005">
    <property type="entry name" value="ABC_tran"/>
    <property type="match status" value="1"/>
</dbReference>
<dbReference type="SMART" id="SM00382">
    <property type="entry name" value="AAA"/>
    <property type="match status" value="1"/>
</dbReference>
<reference evidence="6 7" key="1">
    <citation type="submission" date="2014-08" db="EMBL/GenBank/DDBJ databases">
        <authorList>
            <person name="Moulin Lionel"/>
        </authorList>
    </citation>
    <scope>NUCLEOTIDE SEQUENCE [LARGE SCALE GENOMIC DNA]</scope>
</reference>
<dbReference type="GO" id="GO:0016887">
    <property type="term" value="F:ATP hydrolysis activity"/>
    <property type="evidence" value="ECO:0007669"/>
    <property type="project" value="InterPro"/>
</dbReference>
<keyword evidence="4 6" id="KW-0067">ATP-binding</keyword>
<dbReference type="InterPro" id="IPR003439">
    <property type="entry name" value="ABC_transporter-like_ATP-bd"/>
</dbReference>
<dbReference type="Proteomes" id="UP000046373">
    <property type="component" value="Unassembled WGS sequence"/>
</dbReference>
<dbReference type="GO" id="GO:0005524">
    <property type="term" value="F:ATP binding"/>
    <property type="evidence" value="ECO:0007669"/>
    <property type="project" value="UniProtKB-KW"/>
</dbReference>
<comment type="similarity">
    <text evidence="1">Belongs to the ABC transporter superfamily.</text>
</comment>
<gene>
    <name evidence="6" type="primary">tauB</name>
    <name evidence="6" type="ORF">MPLDJ20_60306</name>
</gene>
<dbReference type="PROSITE" id="PS50893">
    <property type="entry name" value="ABC_TRANSPORTER_2"/>
    <property type="match status" value="1"/>
</dbReference>
<evidence type="ECO:0000256" key="3">
    <source>
        <dbReference type="ARBA" id="ARBA00022741"/>
    </source>
</evidence>
<dbReference type="EMBL" id="CCNB01000043">
    <property type="protein sequence ID" value="CDX43664.1"/>
    <property type="molecule type" value="Genomic_DNA"/>
</dbReference>
<dbReference type="Gene3D" id="3.40.50.300">
    <property type="entry name" value="P-loop containing nucleotide triphosphate hydrolases"/>
    <property type="match status" value="1"/>
</dbReference>
<feature type="domain" description="ABC transporter" evidence="5">
    <location>
        <begin position="6"/>
        <end position="243"/>
    </location>
</feature>
<proteinExistence type="inferred from homology"/>
<dbReference type="PANTHER" id="PTHR42788">
    <property type="entry name" value="TAURINE IMPORT ATP-BINDING PROTEIN-RELATED"/>
    <property type="match status" value="1"/>
</dbReference>
<accession>A0A090FPS5</accession>
<dbReference type="InterPro" id="IPR027417">
    <property type="entry name" value="P-loop_NTPase"/>
</dbReference>
<organism evidence="6 7">
    <name type="scientific">Mesorhizobium plurifarium</name>
    <dbReference type="NCBI Taxonomy" id="69974"/>
    <lineage>
        <taxon>Bacteria</taxon>
        <taxon>Pseudomonadati</taxon>
        <taxon>Pseudomonadota</taxon>
        <taxon>Alphaproteobacteria</taxon>
        <taxon>Hyphomicrobiales</taxon>
        <taxon>Phyllobacteriaceae</taxon>
        <taxon>Mesorhizobium</taxon>
    </lineage>
</organism>
<evidence type="ECO:0000313" key="6">
    <source>
        <dbReference type="EMBL" id="CDX43664.1"/>
    </source>
</evidence>
<dbReference type="AlphaFoldDB" id="A0A090FPS5"/>
<evidence type="ECO:0000256" key="1">
    <source>
        <dbReference type="ARBA" id="ARBA00005417"/>
    </source>
</evidence>
<evidence type="ECO:0000256" key="2">
    <source>
        <dbReference type="ARBA" id="ARBA00022448"/>
    </source>
</evidence>
<dbReference type="SUPFAM" id="SSF52540">
    <property type="entry name" value="P-loop containing nucleoside triphosphate hydrolases"/>
    <property type="match status" value="1"/>
</dbReference>
<sequence length="266" mass="29113">MSAPKIRLDSVSKSFGGSVVAVDKLSLDIRDGEFLAIVGPSGCGKTTVLNMLAGLEPATSGTMALNGKPIEGPGAERGVMFQDYALFPWRTVRGNVEFGLVYGPAGNGLSPAERTERVERTIEMVGLKGSQDKYPHQLSGGMRQRVALARLMASEPEILLMDEPLAALDAQTRVILQDELLRIWGQDRPASERRTVVFITHAIDEAVFLADRVAVLSSHPGRLKQIVDIDLPRPRGDATRRSGDFARLCQSIWELIREEAYRATMN</sequence>
<dbReference type="InterPro" id="IPR050166">
    <property type="entry name" value="ABC_transporter_ATP-bind"/>
</dbReference>
<evidence type="ECO:0000256" key="4">
    <source>
        <dbReference type="ARBA" id="ARBA00022840"/>
    </source>
</evidence>
<dbReference type="GeneID" id="31892832"/>
<dbReference type="PROSITE" id="PS00211">
    <property type="entry name" value="ABC_TRANSPORTER_1"/>
    <property type="match status" value="1"/>
</dbReference>
<dbReference type="CDD" id="cd03293">
    <property type="entry name" value="ABC_NrtD_SsuB_transporters"/>
    <property type="match status" value="1"/>
</dbReference>
<evidence type="ECO:0000313" key="7">
    <source>
        <dbReference type="Proteomes" id="UP000046373"/>
    </source>
</evidence>
<dbReference type="InterPro" id="IPR003593">
    <property type="entry name" value="AAA+_ATPase"/>
</dbReference>
<evidence type="ECO:0000259" key="5">
    <source>
        <dbReference type="PROSITE" id="PS50893"/>
    </source>
</evidence>
<keyword evidence="3" id="KW-0547">Nucleotide-binding</keyword>
<protein>
    <submittedName>
        <fullName evidence="6">Taurine transporter subunit ATP-binding component of ABC superfamily</fullName>
    </submittedName>
</protein>
<name>A0A090FPS5_MESPL</name>